<dbReference type="EMBL" id="ABCS01000077">
    <property type="protein sequence ID" value="EDM75929.1"/>
    <property type="molecule type" value="Genomic_DNA"/>
</dbReference>
<keyword evidence="3" id="KW-1185">Reference proteome</keyword>
<dbReference type="Proteomes" id="UP000005801">
    <property type="component" value="Unassembled WGS sequence"/>
</dbReference>
<proteinExistence type="predicted"/>
<feature type="compositionally biased region" description="Basic and acidic residues" evidence="1">
    <location>
        <begin position="14"/>
        <end position="24"/>
    </location>
</feature>
<dbReference type="STRING" id="391625.PPSIR1_25161"/>
<protein>
    <recommendedName>
        <fullName evidence="4">Flagellin N-methylase</fullName>
    </recommendedName>
</protein>
<accession>A6GDY0</accession>
<dbReference type="InterPro" id="IPR005358">
    <property type="entry name" value="Puta_zinc/iron-chelating_dom"/>
</dbReference>
<sequence length="280" mass="30545">MVDEDGRSAAQRSQELHRARDQPESRARLEAVLAPLHKAQRLVESALERRAQAHARGGTQGGAAANDATLTVPAGVWPLLDEAYAALDVYLAHLLHTAAIDPACAPRCSACCTDLPPILPIEALRMLRALRRDVPERAPKRIQRAVELARAFQRHLHQSAGGVELLRDKTLDTSAPSYREAQIGWRRLGHPCPILGDDGSCSQYADRPLSCRAHVHVEDPAHCEPQSPRFLIAERPPLWGHVRECEVEVALASLGKLLGLPGVPNLHWGMAQLHGHPSAG</sequence>
<feature type="region of interest" description="Disordered" evidence="1">
    <location>
        <begin position="1"/>
        <end position="24"/>
    </location>
</feature>
<evidence type="ECO:0008006" key="4">
    <source>
        <dbReference type="Google" id="ProtNLM"/>
    </source>
</evidence>
<name>A6GDY0_9BACT</name>
<dbReference type="AlphaFoldDB" id="A6GDY0"/>
<reference evidence="2 3" key="1">
    <citation type="submission" date="2007-06" db="EMBL/GenBank/DDBJ databases">
        <authorList>
            <person name="Shimkets L."/>
            <person name="Ferriera S."/>
            <person name="Johnson J."/>
            <person name="Kravitz S."/>
            <person name="Beeson K."/>
            <person name="Sutton G."/>
            <person name="Rogers Y.-H."/>
            <person name="Friedman R."/>
            <person name="Frazier M."/>
            <person name="Venter J.C."/>
        </authorList>
    </citation>
    <scope>NUCLEOTIDE SEQUENCE [LARGE SCALE GENOMIC DNA]</scope>
    <source>
        <strain evidence="2 3">SIR-1</strain>
    </source>
</reference>
<gene>
    <name evidence="2" type="ORF">PPSIR1_25161</name>
</gene>
<organism evidence="2 3">
    <name type="scientific">Plesiocystis pacifica SIR-1</name>
    <dbReference type="NCBI Taxonomy" id="391625"/>
    <lineage>
        <taxon>Bacteria</taxon>
        <taxon>Pseudomonadati</taxon>
        <taxon>Myxococcota</taxon>
        <taxon>Polyangia</taxon>
        <taxon>Nannocystales</taxon>
        <taxon>Nannocystaceae</taxon>
        <taxon>Plesiocystis</taxon>
    </lineage>
</organism>
<evidence type="ECO:0000313" key="2">
    <source>
        <dbReference type="EMBL" id="EDM75929.1"/>
    </source>
</evidence>
<evidence type="ECO:0000256" key="1">
    <source>
        <dbReference type="SAM" id="MobiDB-lite"/>
    </source>
</evidence>
<comment type="caution">
    <text evidence="2">The sequence shown here is derived from an EMBL/GenBank/DDBJ whole genome shotgun (WGS) entry which is preliminary data.</text>
</comment>
<dbReference type="eggNOG" id="COG0727">
    <property type="taxonomic scope" value="Bacteria"/>
</dbReference>
<dbReference type="Pfam" id="PF03692">
    <property type="entry name" value="CxxCxxCC"/>
    <property type="match status" value="1"/>
</dbReference>
<evidence type="ECO:0000313" key="3">
    <source>
        <dbReference type="Proteomes" id="UP000005801"/>
    </source>
</evidence>